<feature type="region of interest" description="Disordered" evidence="1">
    <location>
        <begin position="124"/>
        <end position="161"/>
    </location>
</feature>
<evidence type="ECO:0000256" key="1">
    <source>
        <dbReference type="SAM" id="MobiDB-lite"/>
    </source>
</evidence>
<evidence type="ECO:0000256" key="2">
    <source>
        <dbReference type="SAM" id="SignalP"/>
    </source>
</evidence>
<dbReference type="AlphaFoldDB" id="A0A0C5K103"/>
<accession>A0A0C5K103</accession>
<feature type="signal peptide" evidence="2">
    <location>
        <begin position="1"/>
        <end position="20"/>
    </location>
</feature>
<protein>
    <submittedName>
        <fullName evidence="3">Chemosensory protein</fullName>
    </submittedName>
</protein>
<keyword evidence="2" id="KW-0732">Signal</keyword>
<dbReference type="Pfam" id="PF03392">
    <property type="entry name" value="OS-D"/>
    <property type="match status" value="1"/>
</dbReference>
<reference evidence="3" key="1">
    <citation type="submission" date="2015-01" db="EMBL/GenBank/DDBJ databases">
        <title>Identification and expression pattern of chemosensory protein gene in Phenacoccus solenopsis Tinsley.</title>
        <authorList>
            <person name="Zhao J.V."/>
        </authorList>
    </citation>
    <scope>NUCLEOTIDE SEQUENCE</scope>
</reference>
<dbReference type="InterPro" id="IPR005055">
    <property type="entry name" value="A10/PebIII"/>
</dbReference>
<feature type="chain" id="PRO_5002186783" evidence="2">
    <location>
        <begin position="21"/>
        <end position="161"/>
    </location>
</feature>
<dbReference type="Gene3D" id="1.10.2080.10">
    <property type="entry name" value="Insect odorant-binding protein A10/Ejaculatory bulb-specific protein 3"/>
    <property type="match status" value="1"/>
</dbReference>
<evidence type="ECO:0000313" key="3">
    <source>
        <dbReference type="EMBL" id="AJP61957.1"/>
    </source>
</evidence>
<organism evidence="3">
    <name type="scientific">Phenacoccus solenopsis</name>
    <name type="common">Solenopsis mealybug</name>
    <dbReference type="NCBI Taxonomy" id="483260"/>
    <lineage>
        <taxon>Eukaryota</taxon>
        <taxon>Metazoa</taxon>
        <taxon>Ecdysozoa</taxon>
        <taxon>Arthropoda</taxon>
        <taxon>Hexapoda</taxon>
        <taxon>Insecta</taxon>
        <taxon>Pterygota</taxon>
        <taxon>Neoptera</taxon>
        <taxon>Paraneoptera</taxon>
        <taxon>Hemiptera</taxon>
        <taxon>Sternorrhyncha</taxon>
        <taxon>Coccoidea</taxon>
        <taxon>Pseudococcidae</taxon>
        <taxon>Phenacoccus</taxon>
    </lineage>
</organism>
<name>A0A0C5K103_9HEMI</name>
<gene>
    <name evidence="3" type="primary">CSP7</name>
</gene>
<dbReference type="SUPFAM" id="SSF100910">
    <property type="entry name" value="Chemosensory protein Csp2"/>
    <property type="match status" value="1"/>
</dbReference>
<dbReference type="EMBL" id="KP645395">
    <property type="protein sequence ID" value="AJP61957.1"/>
    <property type="molecule type" value="mRNA"/>
</dbReference>
<dbReference type="PANTHER" id="PTHR11257:SF13">
    <property type="entry name" value="GEO07322P1"/>
    <property type="match status" value="1"/>
</dbReference>
<sequence length="161" mass="18441">MNQFVSFVALFLSLVSQIMCTTPATSTEDNSKQVDDVVRNEKIREVYIKCLLDKGPCSNEAADVKKMLPEAVQRGCEKCSEMHKKIIEKMMIFLKERQPETLQQITAKFDPKGEFMKTFLTKLQQQHNQSNESGQQYGQNAPVFNQGQNDRNHQQAKPVQN</sequence>
<dbReference type="InterPro" id="IPR036682">
    <property type="entry name" value="OS_D_A10/PebIII_sf"/>
</dbReference>
<dbReference type="PANTHER" id="PTHR11257">
    <property type="entry name" value="CHEMOSENSORY PROTEIN-RELATED"/>
    <property type="match status" value="1"/>
</dbReference>
<proteinExistence type="evidence at transcript level"/>